<reference evidence="3" key="1">
    <citation type="journal article" date="2019" name="Int. J. Syst. Evol. Microbiol.">
        <title>The Global Catalogue of Microorganisms (GCM) 10K type strain sequencing project: providing services to taxonomists for standard genome sequencing and annotation.</title>
        <authorList>
            <consortium name="The Broad Institute Genomics Platform"/>
            <consortium name="The Broad Institute Genome Sequencing Center for Infectious Disease"/>
            <person name="Wu L."/>
            <person name="Ma J."/>
        </authorList>
    </citation>
    <scope>NUCLEOTIDE SEQUENCE [LARGE SCALE GENOMIC DNA]</scope>
    <source>
        <strain evidence="3">CGMCC 4.7241</strain>
    </source>
</reference>
<evidence type="ECO:0000259" key="1">
    <source>
        <dbReference type="Pfam" id="PF11706"/>
    </source>
</evidence>
<protein>
    <submittedName>
        <fullName evidence="2">CGNR zinc finger domain-containing protein</fullName>
    </submittedName>
</protein>
<dbReference type="InterPro" id="IPR023286">
    <property type="entry name" value="ABATE_dom_sf"/>
</dbReference>
<gene>
    <name evidence="2" type="ORF">ACFOUW_08120</name>
</gene>
<evidence type="ECO:0000313" key="3">
    <source>
        <dbReference type="Proteomes" id="UP001595699"/>
    </source>
</evidence>
<feature type="domain" description="Zinc finger CGNR" evidence="1">
    <location>
        <begin position="132"/>
        <end position="174"/>
    </location>
</feature>
<organism evidence="2 3">
    <name type="scientific">Tenggerimyces flavus</name>
    <dbReference type="NCBI Taxonomy" id="1708749"/>
    <lineage>
        <taxon>Bacteria</taxon>
        <taxon>Bacillati</taxon>
        <taxon>Actinomycetota</taxon>
        <taxon>Actinomycetes</taxon>
        <taxon>Propionibacteriales</taxon>
        <taxon>Nocardioidaceae</taxon>
        <taxon>Tenggerimyces</taxon>
    </lineage>
</organism>
<evidence type="ECO:0000313" key="2">
    <source>
        <dbReference type="EMBL" id="MFC3760802.1"/>
    </source>
</evidence>
<name>A0ABV7Y6Q4_9ACTN</name>
<accession>A0ABV7Y6Q4</accession>
<dbReference type="PANTHER" id="PTHR35525:SF3">
    <property type="entry name" value="BLL6575 PROTEIN"/>
    <property type="match status" value="1"/>
</dbReference>
<keyword evidence="3" id="KW-1185">Reference proteome</keyword>
<sequence>MDFLRYAEWAAELINAPLEDEDDLRSLLTSRPWLAERVSTRDVVALRKLQRELRPVFESGVVAHERPEEERQMVQRMNELMVRHPVSPFISGHDSTTWHLHVAERESSVSETIAAEGLMGMAIVLCDLGADRFGVCQATPCTNVFVDTSPNRSRRYCSERCSSRANVAAFRARRRAARVEVGVGAGLREAGH</sequence>
<dbReference type="InterPro" id="IPR010852">
    <property type="entry name" value="ABATE"/>
</dbReference>
<dbReference type="Pfam" id="PF07336">
    <property type="entry name" value="ABATE"/>
    <property type="match status" value="1"/>
</dbReference>
<dbReference type="Proteomes" id="UP001595699">
    <property type="component" value="Unassembled WGS sequence"/>
</dbReference>
<dbReference type="EMBL" id="JBHRZH010000006">
    <property type="protein sequence ID" value="MFC3760802.1"/>
    <property type="molecule type" value="Genomic_DNA"/>
</dbReference>
<dbReference type="Pfam" id="PF11706">
    <property type="entry name" value="zf-CGNR"/>
    <property type="match status" value="1"/>
</dbReference>
<dbReference type="PANTHER" id="PTHR35525">
    <property type="entry name" value="BLL6575 PROTEIN"/>
    <property type="match status" value="1"/>
</dbReference>
<dbReference type="RefSeq" id="WP_205117050.1">
    <property type="nucleotide sequence ID" value="NZ_JAFBCM010000001.1"/>
</dbReference>
<dbReference type="Gene3D" id="1.10.3300.10">
    <property type="entry name" value="Jann2411-like domain"/>
    <property type="match status" value="1"/>
</dbReference>
<proteinExistence type="predicted"/>
<comment type="caution">
    <text evidence="2">The sequence shown here is derived from an EMBL/GenBank/DDBJ whole genome shotgun (WGS) entry which is preliminary data.</text>
</comment>
<dbReference type="SUPFAM" id="SSF160904">
    <property type="entry name" value="Jann2411-like"/>
    <property type="match status" value="1"/>
</dbReference>
<dbReference type="InterPro" id="IPR021005">
    <property type="entry name" value="Znf_CGNR"/>
</dbReference>